<accession>A0A498MLA2</accession>
<dbReference type="Proteomes" id="UP000290572">
    <property type="component" value="Unassembled WGS sequence"/>
</dbReference>
<evidence type="ECO:0000313" key="2">
    <source>
        <dbReference type="Proteomes" id="UP000290572"/>
    </source>
</evidence>
<dbReference type="EMBL" id="QBIY01012637">
    <property type="protein sequence ID" value="RXN20593.1"/>
    <property type="molecule type" value="Genomic_DNA"/>
</dbReference>
<protein>
    <submittedName>
        <fullName evidence="1">Uncharacterized protein</fullName>
    </submittedName>
</protein>
<keyword evidence="2" id="KW-1185">Reference proteome</keyword>
<proteinExistence type="predicted"/>
<organism evidence="1 2">
    <name type="scientific">Labeo rohita</name>
    <name type="common">Indian major carp</name>
    <name type="synonym">Cyprinus rohita</name>
    <dbReference type="NCBI Taxonomy" id="84645"/>
    <lineage>
        <taxon>Eukaryota</taxon>
        <taxon>Metazoa</taxon>
        <taxon>Chordata</taxon>
        <taxon>Craniata</taxon>
        <taxon>Vertebrata</taxon>
        <taxon>Euteleostomi</taxon>
        <taxon>Actinopterygii</taxon>
        <taxon>Neopterygii</taxon>
        <taxon>Teleostei</taxon>
        <taxon>Ostariophysi</taxon>
        <taxon>Cypriniformes</taxon>
        <taxon>Cyprinidae</taxon>
        <taxon>Labeoninae</taxon>
        <taxon>Labeonini</taxon>
        <taxon>Labeo</taxon>
    </lineage>
</organism>
<reference evidence="1 2" key="1">
    <citation type="submission" date="2018-03" db="EMBL/GenBank/DDBJ databases">
        <title>Draft genome sequence of Rohu Carp (Labeo rohita).</title>
        <authorList>
            <person name="Das P."/>
            <person name="Kushwaha B."/>
            <person name="Joshi C.G."/>
            <person name="Kumar D."/>
            <person name="Nagpure N.S."/>
            <person name="Sahoo L."/>
            <person name="Das S.P."/>
            <person name="Bit A."/>
            <person name="Patnaik S."/>
            <person name="Meher P.K."/>
            <person name="Jayasankar P."/>
            <person name="Koringa P.G."/>
            <person name="Patel N.V."/>
            <person name="Hinsu A.T."/>
            <person name="Kumar R."/>
            <person name="Pandey M."/>
            <person name="Agarwal S."/>
            <person name="Srivastava S."/>
            <person name="Singh M."/>
            <person name="Iquebal M.A."/>
            <person name="Jaiswal S."/>
            <person name="Angadi U.B."/>
            <person name="Kumar N."/>
            <person name="Raza M."/>
            <person name="Shah T.M."/>
            <person name="Rai A."/>
            <person name="Jena J.K."/>
        </authorList>
    </citation>
    <scope>NUCLEOTIDE SEQUENCE [LARGE SCALE GENOMIC DNA]</scope>
    <source>
        <strain evidence="1">DASCIFA01</strain>
        <tissue evidence="1">Testis</tissue>
    </source>
</reference>
<evidence type="ECO:0000313" key="1">
    <source>
        <dbReference type="EMBL" id="RXN20593.1"/>
    </source>
</evidence>
<name>A0A498MLA2_LABRO</name>
<sequence length="111" mass="12576">MRCDWQLEAGAAGVRNNWNFNAHNPCRLHTALLTGRSQSAAANAAIGALQPLMSKANVGLRRFDWLERISRYGQSEKRWRVPDSREILRWSAERSYAKPVDAVPGHRYAEA</sequence>
<dbReference type="AlphaFoldDB" id="A0A498MLA2"/>
<gene>
    <name evidence="1" type="ORF">ROHU_024907</name>
</gene>
<comment type="caution">
    <text evidence="1">The sequence shown here is derived from an EMBL/GenBank/DDBJ whole genome shotgun (WGS) entry which is preliminary data.</text>
</comment>